<evidence type="ECO:0000313" key="2">
    <source>
        <dbReference type="EMBL" id="KAK1446639.1"/>
    </source>
</evidence>
<keyword evidence="1" id="KW-1133">Transmembrane helix</keyword>
<dbReference type="EMBL" id="MPDP01000317">
    <property type="protein sequence ID" value="KAK1446639.1"/>
    <property type="molecule type" value="Genomic_DNA"/>
</dbReference>
<keyword evidence="1" id="KW-0472">Membrane</keyword>
<organism evidence="2 3">
    <name type="scientific">Colletotrichum cuscutae</name>
    <dbReference type="NCBI Taxonomy" id="1209917"/>
    <lineage>
        <taxon>Eukaryota</taxon>
        <taxon>Fungi</taxon>
        <taxon>Dikarya</taxon>
        <taxon>Ascomycota</taxon>
        <taxon>Pezizomycotina</taxon>
        <taxon>Sordariomycetes</taxon>
        <taxon>Hypocreomycetidae</taxon>
        <taxon>Glomerellales</taxon>
        <taxon>Glomerellaceae</taxon>
        <taxon>Colletotrichum</taxon>
        <taxon>Colletotrichum acutatum species complex</taxon>
    </lineage>
</organism>
<dbReference type="Proteomes" id="UP001239213">
    <property type="component" value="Unassembled WGS sequence"/>
</dbReference>
<feature type="transmembrane region" description="Helical" evidence="1">
    <location>
        <begin position="33"/>
        <end position="52"/>
    </location>
</feature>
<reference evidence="2" key="1">
    <citation type="submission" date="2016-11" db="EMBL/GenBank/DDBJ databases">
        <title>The genome sequence of Colletotrichum cuscutae.</title>
        <authorList>
            <person name="Baroncelli R."/>
        </authorList>
    </citation>
    <scope>NUCLEOTIDE SEQUENCE</scope>
    <source>
        <strain evidence="2">IMI 304802</strain>
    </source>
</reference>
<dbReference type="Pfam" id="PF11374">
    <property type="entry name" value="DUF3176"/>
    <property type="match status" value="1"/>
</dbReference>
<keyword evidence="3" id="KW-1185">Reference proteome</keyword>
<dbReference type="PANTHER" id="PTHR35394:SF5">
    <property type="entry name" value="DUF3176 DOMAIN-CONTAINING PROTEIN"/>
    <property type="match status" value="1"/>
</dbReference>
<comment type="caution">
    <text evidence="2">The sequence shown here is derived from an EMBL/GenBank/DDBJ whole genome shotgun (WGS) entry which is preliminary data.</text>
</comment>
<sequence length="467" mass="51266">MQRPEKNEQGTNESSQQATDTSETIWQIWRLEILSSLLALGCVLAIIIILALHQSKPLPKWPGVMSVNTLVATFTAVYKASLIIPVAEGLGALITIAALAIDPISQAMFDHKGCSRAADSVNGIIAEIPRANHYAAGPMDSDIVKGLADPQELASLINVKCATDEVNTPALAVRCRLDACVKRYHSKIQDGVYLEAEHPNSNEILTWHDEWTLVANSGLISGKKMSCTARERWAPQTVRVESVDGGPFQLSPTSRLSEREGDKTFGRRKNVIWKFVPPECDILQNNVTHSMLDGRPGVMTGPTPLKQVYAQAAGNISTVDNLARGLAIWTTAGMRNKPYDGLDDKRIAELYSGPRAVVGVTVITDTCVYVHWRWVVNPVALLVLQWTFCALVLANRRSSPSNGGQYMAWKSSPLTLLFNGLDEDLFKRYGGLYMLKKMNQVAESTAVQMVCVDGSKEKALRFCENKA</sequence>
<protein>
    <submittedName>
        <fullName evidence="2">Uncharacterized protein</fullName>
    </submittedName>
</protein>
<accession>A0AAI9TVL1</accession>
<proteinExistence type="predicted"/>
<dbReference type="AlphaFoldDB" id="A0AAI9TVL1"/>
<dbReference type="InterPro" id="IPR021514">
    <property type="entry name" value="DUF3176"/>
</dbReference>
<name>A0AAI9TVL1_9PEZI</name>
<evidence type="ECO:0000256" key="1">
    <source>
        <dbReference type="SAM" id="Phobius"/>
    </source>
</evidence>
<dbReference type="PANTHER" id="PTHR35394">
    <property type="entry name" value="DUF3176 DOMAIN-CONTAINING PROTEIN"/>
    <property type="match status" value="1"/>
</dbReference>
<evidence type="ECO:0000313" key="3">
    <source>
        <dbReference type="Proteomes" id="UP001239213"/>
    </source>
</evidence>
<keyword evidence="1" id="KW-0812">Transmembrane</keyword>
<gene>
    <name evidence="2" type="ORF">CCUS01_12272</name>
</gene>